<sequence>MIRKFAALTAIVTVCTTANAQVQPVERFKKGDRIAFTGNSITDGGHYHSYIWLYYMTRFPNERIDVFNSGIGGDVAEQIYKRMDDDIFVHNPNIITLTFGMNDVGYYDFLKPKPEADSIAKERIRQSYESYQKIEQKLKAHAGIKKILIVSSPYDETVKKPNNYFPGKAKAMLAVAAFQQASAEKNRWGFIDFNRPMTAINEQQQQRDSTFTLCGGDRIHPGNDGHMIMAYVFLKSQGLANKPVADISINASGNKVNKAENCTITNVVGSGKKLSFNYLAKSLPYPLDTIPRGWMETKRQSDALAYIPFMQEFNKEQLQVAALQPAKQYKLNIDGKTVGTFSGEQLASGINMAAITTTPQYKQALALMYLNEERWEIERRFRMYYWLQFSFFRDKGLLFADNEAALDTLDANMKTNIFLGGNRDTYLKARFPEVRKTWKEEMALLINKIYTLNKPVNHVIEVVEE</sequence>
<dbReference type="EMBL" id="JADWYR010000003">
    <property type="protein sequence ID" value="MBG9378527.1"/>
    <property type="molecule type" value="Genomic_DNA"/>
</dbReference>
<reference evidence="3" key="1">
    <citation type="submission" date="2020-11" db="EMBL/GenBank/DDBJ databases">
        <title>Bacterial whole genome sequence for Panacibacter sp. DH6.</title>
        <authorList>
            <person name="Le V."/>
            <person name="Ko S."/>
            <person name="Ahn C.-Y."/>
            <person name="Oh H.-M."/>
        </authorList>
    </citation>
    <scope>NUCLEOTIDE SEQUENCE</scope>
    <source>
        <strain evidence="3">DH6</strain>
    </source>
</reference>
<dbReference type="InterPro" id="IPR013830">
    <property type="entry name" value="SGNH_hydro"/>
</dbReference>
<keyword evidence="4" id="KW-1185">Reference proteome</keyword>
<protein>
    <submittedName>
        <fullName evidence="3">SGNH/GDSL hydrolase family protein</fullName>
    </submittedName>
</protein>
<dbReference type="AlphaFoldDB" id="A0A931H023"/>
<dbReference type="Gene3D" id="3.40.50.1110">
    <property type="entry name" value="SGNH hydrolase"/>
    <property type="match status" value="1"/>
</dbReference>
<comment type="caution">
    <text evidence="3">The sequence shown here is derived from an EMBL/GenBank/DDBJ whole genome shotgun (WGS) entry which is preliminary data.</text>
</comment>
<dbReference type="CDD" id="cd01834">
    <property type="entry name" value="SGNH_hydrolase_like_2"/>
    <property type="match status" value="1"/>
</dbReference>
<evidence type="ECO:0000256" key="1">
    <source>
        <dbReference type="SAM" id="SignalP"/>
    </source>
</evidence>
<dbReference type="Proteomes" id="UP000628448">
    <property type="component" value="Unassembled WGS sequence"/>
</dbReference>
<dbReference type="InterPro" id="IPR036514">
    <property type="entry name" value="SGNH_hydro_sf"/>
</dbReference>
<dbReference type="PANTHER" id="PTHR30383:SF5">
    <property type="entry name" value="SGNH HYDROLASE-TYPE ESTERASE DOMAIN-CONTAINING PROTEIN"/>
    <property type="match status" value="1"/>
</dbReference>
<organism evidence="3 4">
    <name type="scientific">Panacibacter microcysteis</name>
    <dbReference type="NCBI Taxonomy" id="2793269"/>
    <lineage>
        <taxon>Bacteria</taxon>
        <taxon>Pseudomonadati</taxon>
        <taxon>Bacteroidota</taxon>
        <taxon>Chitinophagia</taxon>
        <taxon>Chitinophagales</taxon>
        <taxon>Chitinophagaceae</taxon>
        <taxon>Panacibacter</taxon>
    </lineage>
</organism>
<accession>A0A931H023</accession>
<keyword evidence="1" id="KW-0732">Signal</keyword>
<gene>
    <name evidence="3" type="ORF">I5907_19990</name>
</gene>
<name>A0A931H023_9BACT</name>
<feature type="signal peptide" evidence="1">
    <location>
        <begin position="1"/>
        <end position="20"/>
    </location>
</feature>
<dbReference type="InterPro" id="IPR051532">
    <property type="entry name" value="Ester_Hydrolysis_Enzymes"/>
</dbReference>
<dbReference type="Pfam" id="PF13472">
    <property type="entry name" value="Lipase_GDSL_2"/>
    <property type="match status" value="1"/>
</dbReference>
<dbReference type="SUPFAM" id="SSF52266">
    <property type="entry name" value="SGNH hydrolase"/>
    <property type="match status" value="1"/>
</dbReference>
<dbReference type="PANTHER" id="PTHR30383">
    <property type="entry name" value="THIOESTERASE 1/PROTEASE 1/LYSOPHOSPHOLIPASE L1"/>
    <property type="match status" value="1"/>
</dbReference>
<proteinExistence type="predicted"/>
<dbReference type="RefSeq" id="WP_196992627.1">
    <property type="nucleotide sequence ID" value="NZ_JADWYR010000003.1"/>
</dbReference>
<keyword evidence="3" id="KW-0378">Hydrolase</keyword>
<evidence type="ECO:0000259" key="2">
    <source>
        <dbReference type="Pfam" id="PF13472"/>
    </source>
</evidence>
<feature type="domain" description="SGNH hydrolase-type esterase" evidence="2">
    <location>
        <begin position="37"/>
        <end position="226"/>
    </location>
</feature>
<feature type="chain" id="PRO_5036735630" evidence="1">
    <location>
        <begin position="21"/>
        <end position="465"/>
    </location>
</feature>
<dbReference type="GO" id="GO:0004622">
    <property type="term" value="F:phosphatidylcholine lysophospholipase activity"/>
    <property type="evidence" value="ECO:0007669"/>
    <property type="project" value="TreeGrafter"/>
</dbReference>
<evidence type="ECO:0000313" key="4">
    <source>
        <dbReference type="Proteomes" id="UP000628448"/>
    </source>
</evidence>
<evidence type="ECO:0000313" key="3">
    <source>
        <dbReference type="EMBL" id="MBG9378527.1"/>
    </source>
</evidence>